<keyword evidence="3 8" id="KW-0545">Nucleotide biosynthesis</keyword>
<evidence type="ECO:0000256" key="7">
    <source>
        <dbReference type="ARBA" id="ARBA00048743"/>
    </source>
</evidence>
<protein>
    <recommendedName>
        <fullName evidence="8">Probable thymidylate kinase</fullName>
        <ecNumber evidence="8">2.7.4.9</ecNumber>
    </recommendedName>
    <alternativeName>
        <fullName evidence="8">dTMP kinase</fullName>
    </alternativeName>
</protein>
<keyword evidence="4 8" id="KW-0547">Nucleotide-binding</keyword>
<feature type="domain" description="Thymidylate kinase-like" evidence="9">
    <location>
        <begin position="10"/>
        <end position="198"/>
    </location>
</feature>
<organism evidence="10 11">
    <name type="scientific">Candidatus Iainarchaeum sp</name>
    <dbReference type="NCBI Taxonomy" id="3101447"/>
    <lineage>
        <taxon>Archaea</taxon>
        <taxon>Candidatus Iainarchaeota</taxon>
        <taxon>Candidatus Iainarchaeia</taxon>
        <taxon>Candidatus Iainarchaeales</taxon>
        <taxon>Candidatus Iainarchaeaceae</taxon>
        <taxon>Candidatus Iainarchaeum</taxon>
    </lineage>
</organism>
<dbReference type="Proteomes" id="UP000774699">
    <property type="component" value="Unassembled WGS sequence"/>
</dbReference>
<comment type="similarity">
    <text evidence="1 8">Belongs to the thymidylate kinase family.</text>
</comment>
<evidence type="ECO:0000259" key="9">
    <source>
        <dbReference type="Pfam" id="PF02223"/>
    </source>
</evidence>
<evidence type="ECO:0000256" key="2">
    <source>
        <dbReference type="ARBA" id="ARBA00022679"/>
    </source>
</evidence>
<evidence type="ECO:0000313" key="11">
    <source>
        <dbReference type="Proteomes" id="UP000774699"/>
    </source>
</evidence>
<evidence type="ECO:0000256" key="6">
    <source>
        <dbReference type="ARBA" id="ARBA00022840"/>
    </source>
</evidence>
<accession>A0A8T4C643</accession>
<dbReference type="GO" id="GO:0006235">
    <property type="term" value="P:dTTP biosynthetic process"/>
    <property type="evidence" value="ECO:0007669"/>
    <property type="project" value="UniProtKB-UniRule"/>
</dbReference>
<comment type="catalytic activity">
    <reaction evidence="7 8">
        <text>dTMP + ATP = dTDP + ADP</text>
        <dbReference type="Rhea" id="RHEA:13517"/>
        <dbReference type="ChEBI" id="CHEBI:30616"/>
        <dbReference type="ChEBI" id="CHEBI:58369"/>
        <dbReference type="ChEBI" id="CHEBI:63528"/>
        <dbReference type="ChEBI" id="CHEBI:456216"/>
        <dbReference type="EC" id="2.7.4.9"/>
    </reaction>
</comment>
<dbReference type="InterPro" id="IPR018094">
    <property type="entry name" value="Thymidylate_kinase"/>
</dbReference>
<dbReference type="Gene3D" id="3.40.50.300">
    <property type="entry name" value="P-loop containing nucleotide triphosphate hydrolases"/>
    <property type="match status" value="1"/>
</dbReference>
<dbReference type="InterPro" id="IPR027417">
    <property type="entry name" value="P-loop_NTPase"/>
</dbReference>
<dbReference type="InterPro" id="IPR018095">
    <property type="entry name" value="Thymidylate_kin_CS"/>
</dbReference>
<dbReference type="Pfam" id="PF02223">
    <property type="entry name" value="Thymidylate_kin"/>
    <property type="match status" value="1"/>
</dbReference>
<evidence type="ECO:0000256" key="8">
    <source>
        <dbReference type="HAMAP-Rule" id="MF_00165"/>
    </source>
</evidence>
<name>A0A8T4C643_9ARCH</name>
<dbReference type="GO" id="GO:0004798">
    <property type="term" value="F:dTMP kinase activity"/>
    <property type="evidence" value="ECO:0007669"/>
    <property type="project" value="UniProtKB-UniRule"/>
</dbReference>
<comment type="caution">
    <text evidence="10">The sequence shown here is derived from an EMBL/GenBank/DDBJ whole genome shotgun (WGS) entry which is preliminary data.</text>
</comment>
<dbReference type="PROSITE" id="PS01331">
    <property type="entry name" value="THYMIDYLATE_KINASE"/>
    <property type="match status" value="1"/>
</dbReference>
<reference evidence="10" key="1">
    <citation type="submission" date="2019-03" db="EMBL/GenBank/DDBJ databases">
        <title>Lake Tanganyika Metagenome-Assembled Genomes (MAGs).</title>
        <authorList>
            <person name="Tran P."/>
        </authorList>
    </citation>
    <scope>NUCLEOTIDE SEQUENCE</scope>
    <source>
        <strain evidence="10">M_DeepCast_50m_m2_156</strain>
    </source>
</reference>
<evidence type="ECO:0000256" key="4">
    <source>
        <dbReference type="ARBA" id="ARBA00022741"/>
    </source>
</evidence>
<dbReference type="AlphaFoldDB" id="A0A8T4C643"/>
<dbReference type="EMBL" id="VGJJ01000005">
    <property type="protein sequence ID" value="MBM3281976.1"/>
    <property type="molecule type" value="Genomic_DNA"/>
</dbReference>
<dbReference type="PANTHER" id="PTHR10344:SF4">
    <property type="entry name" value="UMP-CMP KINASE 2, MITOCHONDRIAL"/>
    <property type="match status" value="1"/>
</dbReference>
<feature type="binding site" evidence="8">
    <location>
        <begin position="12"/>
        <end position="19"/>
    </location>
    <ligand>
        <name>ATP</name>
        <dbReference type="ChEBI" id="CHEBI:30616"/>
    </ligand>
</feature>
<dbReference type="EC" id="2.7.4.9" evidence="8"/>
<keyword evidence="5 8" id="KW-0418">Kinase</keyword>
<dbReference type="GO" id="GO:0005737">
    <property type="term" value="C:cytoplasm"/>
    <property type="evidence" value="ECO:0007669"/>
    <property type="project" value="TreeGrafter"/>
</dbReference>
<dbReference type="GO" id="GO:0005524">
    <property type="term" value="F:ATP binding"/>
    <property type="evidence" value="ECO:0007669"/>
    <property type="project" value="UniProtKB-UniRule"/>
</dbReference>
<dbReference type="HAMAP" id="MF_00165">
    <property type="entry name" value="Thymidylate_kinase"/>
    <property type="match status" value="1"/>
</dbReference>
<sequence length="213" mass="24138">MAEKGLFIVFEGIDGCGKTTQVSKLVDWIFSTYKKVDSIVLTREPSQSTFTKEIHERLSLKNSNPAAASKERLLELFVLDREEHVDKIITPSLNKNAVVICDRYKYSTIAYQAAQGIPMAHAIDENDSFPIPDMVLIFNATPETCVERMNKSGKEMDAFEKTAFLEKVRANYIKLPALLPKETFHVINANQSIDQIHLDVIKVIRPLVERLVK</sequence>
<dbReference type="GO" id="GO:0006227">
    <property type="term" value="P:dUDP biosynthetic process"/>
    <property type="evidence" value="ECO:0007669"/>
    <property type="project" value="TreeGrafter"/>
</dbReference>
<evidence type="ECO:0000313" key="10">
    <source>
        <dbReference type="EMBL" id="MBM3281976.1"/>
    </source>
</evidence>
<proteinExistence type="inferred from homology"/>
<keyword evidence="2 8" id="KW-0808">Transferase</keyword>
<dbReference type="SUPFAM" id="SSF52540">
    <property type="entry name" value="P-loop containing nucleoside triphosphate hydrolases"/>
    <property type="match status" value="1"/>
</dbReference>
<evidence type="ECO:0000256" key="5">
    <source>
        <dbReference type="ARBA" id="ARBA00022777"/>
    </source>
</evidence>
<keyword evidence="6 8" id="KW-0067">ATP-binding</keyword>
<dbReference type="GO" id="GO:0006233">
    <property type="term" value="P:dTDP biosynthetic process"/>
    <property type="evidence" value="ECO:0007669"/>
    <property type="project" value="InterPro"/>
</dbReference>
<dbReference type="NCBIfam" id="TIGR00041">
    <property type="entry name" value="DTMP_kinase"/>
    <property type="match status" value="1"/>
</dbReference>
<gene>
    <name evidence="8 10" type="primary">tmk</name>
    <name evidence="10" type="ORF">FJY86_01375</name>
</gene>
<dbReference type="PANTHER" id="PTHR10344">
    <property type="entry name" value="THYMIDYLATE KINASE"/>
    <property type="match status" value="1"/>
</dbReference>
<evidence type="ECO:0000256" key="1">
    <source>
        <dbReference type="ARBA" id="ARBA00009776"/>
    </source>
</evidence>
<dbReference type="CDD" id="cd01672">
    <property type="entry name" value="TMPK"/>
    <property type="match status" value="1"/>
</dbReference>
<dbReference type="InterPro" id="IPR039430">
    <property type="entry name" value="Thymidylate_kin-like_dom"/>
</dbReference>
<evidence type="ECO:0000256" key="3">
    <source>
        <dbReference type="ARBA" id="ARBA00022727"/>
    </source>
</evidence>